<feature type="transmembrane region" description="Helical" evidence="1">
    <location>
        <begin position="12"/>
        <end position="31"/>
    </location>
</feature>
<protein>
    <submittedName>
        <fullName evidence="2">Uncharacterized protein</fullName>
    </submittedName>
</protein>
<organism evidence="2 3">
    <name type="scientific">Streptomyces sannanensis</name>
    <dbReference type="NCBI Taxonomy" id="285536"/>
    <lineage>
        <taxon>Bacteria</taxon>
        <taxon>Bacillati</taxon>
        <taxon>Actinomycetota</taxon>
        <taxon>Actinomycetes</taxon>
        <taxon>Kitasatosporales</taxon>
        <taxon>Streptomycetaceae</taxon>
        <taxon>Streptomyces</taxon>
    </lineage>
</organism>
<reference evidence="3" key="1">
    <citation type="journal article" date="2019" name="Int. J. Syst. Evol. Microbiol.">
        <title>The Global Catalogue of Microorganisms (GCM) 10K type strain sequencing project: providing services to taxonomists for standard genome sequencing and annotation.</title>
        <authorList>
            <consortium name="The Broad Institute Genomics Platform"/>
            <consortium name="The Broad Institute Genome Sequencing Center for Infectious Disease"/>
            <person name="Wu L."/>
            <person name="Ma J."/>
        </authorList>
    </citation>
    <scope>NUCLEOTIDE SEQUENCE [LARGE SCALE GENOMIC DNA]</scope>
    <source>
        <strain evidence="3">JCM 9651</strain>
    </source>
</reference>
<evidence type="ECO:0000313" key="3">
    <source>
        <dbReference type="Proteomes" id="UP001499990"/>
    </source>
</evidence>
<evidence type="ECO:0000313" key="2">
    <source>
        <dbReference type="EMBL" id="GAA3369224.1"/>
    </source>
</evidence>
<keyword evidence="1" id="KW-0812">Transmembrane</keyword>
<proteinExistence type="predicted"/>
<sequence>MSGMSEQVLAGKFDFAWDIGMVVWGLVRIAFGHAPGWVKFTVFGLVGAMFAWTGIRWVLRRGAASRLPVVEPADETPVRQLDCRRGRPLDVGGS</sequence>
<comment type="caution">
    <text evidence="2">The sequence shown here is derived from an EMBL/GenBank/DDBJ whole genome shotgun (WGS) entry which is preliminary data.</text>
</comment>
<feature type="transmembrane region" description="Helical" evidence="1">
    <location>
        <begin position="37"/>
        <end position="59"/>
    </location>
</feature>
<name>A0ABP6S663_9ACTN</name>
<evidence type="ECO:0000256" key="1">
    <source>
        <dbReference type="SAM" id="Phobius"/>
    </source>
</evidence>
<keyword evidence="3" id="KW-1185">Reference proteome</keyword>
<accession>A0ABP6S663</accession>
<gene>
    <name evidence="2" type="ORF">GCM10020367_10810</name>
</gene>
<dbReference type="RefSeq" id="WP_345034925.1">
    <property type="nucleotide sequence ID" value="NZ_BAAAYL010000001.1"/>
</dbReference>
<keyword evidence="1" id="KW-0472">Membrane</keyword>
<keyword evidence="1" id="KW-1133">Transmembrane helix</keyword>
<dbReference type="Proteomes" id="UP001499990">
    <property type="component" value="Unassembled WGS sequence"/>
</dbReference>
<dbReference type="EMBL" id="BAAAYL010000001">
    <property type="protein sequence ID" value="GAA3369224.1"/>
    <property type="molecule type" value="Genomic_DNA"/>
</dbReference>